<dbReference type="OrthoDB" id="8191541at2759"/>
<dbReference type="InterPro" id="IPR029526">
    <property type="entry name" value="PGBD"/>
</dbReference>
<dbReference type="AlphaFoldDB" id="A0A4C2A0G3"/>
<comment type="caution">
    <text evidence="2">The sequence shown here is derived from an EMBL/GenBank/DDBJ whole genome shotgun (WGS) entry which is preliminary data.</text>
</comment>
<dbReference type="Pfam" id="PF13843">
    <property type="entry name" value="DDE_Tnp_1_7"/>
    <property type="match status" value="1"/>
</dbReference>
<evidence type="ECO:0000313" key="3">
    <source>
        <dbReference type="Proteomes" id="UP000299102"/>
    </source>
</evidence>
<keyword evidence="3" id="KW-1185">Reference proteome</keyword>
<proteinExistence type="predicted"/>
<gene>
    <name evidence="2" type="ORF">EVAR_51319_1</name>
</gene>
<reference evidence="2 3" key="1">
    <citation type="journal article" date="2019" name="Commun. Biol.">
        <title>The bagworm genome reveals a unique fibroin gene that provides high tensile strength.</title>
        <authorList>
            <person name="Kono N."/>
            <person name="Nakamura H."/>
            <person name="Ohtoshi R."/>
            <person name="Tomita M."/>
            <person name="Numata K."/>
            <person name="Arakawa K."/>
        </authorList>
    </citation>
    <scope>NUCLEOTIDE SEQUENCE [LARGE SCALE GENOMIC DNA]</scope>
</reference>
<name>A0A4C2A0G3_EUMVA</name>
<feature type="domain" description="PiggyBac transposable element-derived protein" evidence="1">
    <location>
        <begin position="2"/>
        <end position="110"/>
    </location>
</feature>
<protein>
    <recommendedName>
        <fullName evidence="1">PiggyBac transposable element-derived protein domain-containing protein</fullName>
    </recommendedName>
</protein>
<dbReference type="Proteomes" id="UP000299102">
    <property type="component" value="Unassembled WGS sequence"/>
</dbReference>
<evidence type="ECO:0000313" key="2">
    <source>
        <dbReference type="EMBL" id="GBP93750.1"/>
    </source>
</evidence>
<sequence>MHVDDIFSTDGTGLDICRAVMSVQRFKFLMRHLRFDDLNTRDERKAVVKRAPVRELIEEFVQASQQCHFVGKYVTLDKMLDTFREKCTFRQYMPNKSAKYGIKIQTLADAR</sequence>
<dbReference type="PANTHER" id="PTHR46599:SF6">
    <property type="entry name" value="DUAL SPECIFICITY PHOSPHATASE 26"/>
    <property type="match status" value="1"/>
</dbReference>
<dbReference type="EMBL" id="BGZK01002413">
    <property type="protein sequence ID" value="GBP93750.1"/>
    <property type="molecule type" value="Genomic_DNA"/>
</dbReference>
<dbReference type="PANTHER" id="PTHR46599">
    <property type="entry name" value="PIGGYBAC TRANSPOSABLE ELEMENT-DERIVED PROTEIN 4"/>
    <property type="match status" value="1"/>
</dbReference>
<evidence type="ECO:0000259" key="1">
    <source>
        <dbReference type="Pfam" id="PF13843"/>
    </source>
</evidence>
<dbReference type="STRING" id="151549.A0A4C2A0G3"/>
<accession>A0A4C2A0G3</accession>
<organism evidence="2 3">
    <name type="scientific">Eumeta variegata</name>
    <name type="common">Bagworm moth</name>
    <name type="synonym">Eumeta japonica</name>
    <dbReference type="NCBI Taxonomy" id="151549"/>
    <lineage>
        <taxon>Eukaryota</taxon>
        <taxon>Metazoa</taxon>
        <taxon>Ecdysozoa</taxon>
        <taxon>Arthropoda</taxon>
        <taxon>Hexapoda</taxon>
        <taxon>Insecta</taxon>
        <taxon>Pterygota</taxon>
        <taxon>Neoptera</taxon>
        <taxon>Endopterygota</taxon>
        <taxon>Lepidoptera</taxon>
        <taxon>Glossata</taxon>
        <taxon>Ditrysia</taxon>
        <taxon>Tineoidea</taxon>
        <taxon>Psychidae</taxon>
        <taxon>Oiketicinae</taxon>
        <taxon>Eumeta</taxon>
    </lineage>
</organism>